<proteinExistence type="predicted"/>
<sequence length="44" mass="5161">MKWFWILVRLVGNDADHELALRILVAVSMPTTHRTETDPQWNQA</sequence>
<gene>
    <name evidence="1" type="ORF">RESH_02434</name>
</gene>
<name>M5S5T4_9BACT</name>
<organism evidence="1 2">
    <name type="scientific">Rhodopirellula europaea SH398</name>
    <dbReference type="NCBI Taxonomy" id="1263868"/>
    <lineage>
        <taxon>Bacteria</taxon>
        <taxon>Pseudomonadati</taxon>
        <taxon>Planctomycetota</taxon>
        <taxon>Planctomycetia</taxon>
        <taxon>Pirellulales</taxon>
        <taxon>Pirellulaceae</taxon>
        <taxon>Rhodopirellula</taxon>
    </lineage>
</organism>
<dbReference type="Proteomes" id="UP000011996">
    <property type="component" value="Unassembled WGS sequence"/>
</dbReference>
<reference evidence="1 2" key="1">
    <citation type="journal article" date="2013" name="Mar. Genomics">
        <title>Expression of sulfatases in Rhodopirellula baltica and the diversity of sulfatases in the genus Rhodopirellula.</title>
        <authorList>
            <person name="Wegner C.E."/>
            <person name="Richter-Heitmann T."/>
            <person name="Klindworth A."/>
            <person name="Klockow C."/>
            <person name="Richter M."/>
            <person name="Achstetter T."/>
            <person name="Glockner F.O."/>
            <person name="Harder J."/>
        </authorList>
    </citation>
    <scope>NUCLEOTIDE SEQUENCE [LARGE SCALE GENOMIC DNA]</scope>
    <source>
        <strain evidence="1 2">SH398</strain>
    </source>
</reference>
<dbReference type="EMBL" id="ANOF01000076">
    <property type="protein sequence ID" value="EMI27003.1"/>
    <property type="molecule type" value="Genomic_DNA"/>
</dbReference>
<comment type="caution">
    <text evidence="1">The sequence shown here is derived from an EMBL/GenBank/DDBJ whole genome shotgun (WGS) entry which is preliminary data.</text>
</comment>
<dbReference type="AlphaFoldDB" id="M5S5T4"/>
<evidence type="ECO:0000313" key="2">
    <source>
        <dbReference type="Proteomes" id="UP000011996"/>
    </source>
</evidence>
<protein>
    <submittedName>
        <fullName evidence="1">Uncharacterized protein</fullName>
    </submittedName>
</protein>
<dbReference type="STRING" id="1263868.RESH_02434"/>
<evidence type="ECO:0000313" key="1">
    <source>
        <dbReference type="EMBL" id="EMI27003.1"/>
    </source>
</evidence>
<accession>M5S5T4</accession>
<dbReference type="PATRIC" id="fig|1263868.3.peg.2648"/>